<keyword evidence="3" id="KW-1185">Reference proteome</keyword>
<reference evidence="2 3" key="1">
    <citation type="submission" date="2023-03" db="EMBL/GenBank/DDBJ databases">
        <title>High recombination rates correlate with genetic variation in Cardiocondyla obscurior ants.</title>
        <authorList>
            <person name="Errbii M."/>
        </authorList>
    </citation>
    <scope>NUCLEOTIDE SEQUENCE [LARGE SCALE GENOMIC DNA]</scope>
    <source>
        <strain evidence="2">Alpha-2009</strain>
        <tissue evidence="2">Whole body</tissue>
    </source>
</reference>
<proteinExistence type="predicted"/>
<organism evidence="2 3">
    <name type="scientific">Cardiocondyla obscurior</name>
    <dbReference type="NCBI Taxonomy" id="286306"/>
    <lineage>
        <taxon>Eukaryota</taxon>
        <taxon>Metazoa</taxon>
        <taxon>Ecdysozoa</taxon>
        <taxon>Arthropoda</taxon>
        <taxon>Hexapoda</taxon>
        <taxon>Insecta</taxon>
        <taxon>Pterygota</taxon>
        <taxon>Neoptera</taxon>
        <taxon>Endopterygota</taxon>
        <taxon>Hymenoptera</taxon>
        <taxon>Apocrita</taxon>
        <taxon>Aculeata</taxon>
        <taxon>Formicoidea</taxon>
        <taxon>Formicidae</taxon>
        <taxon>Myrmicinae</taxon>
        <taxon>Cardiocondyla</taxon>
    </lineage>
</organism>
<dbReference type="AlphaFoldDB" id="A0AAW2GF14"/>
<name>A0AAW2GF14_9HYME</name>
<feature type="region of interest" description="Disordered" evidence="1">
    <location>
        <begin position="256"/>
        <end position="277"/>
    </location>
</feature>
<dbReference type="Proteomes" id="UP001430953">
    <property type="component" value="Unassembled WGS sequence"/>
</dbReference>
<accession>A0AAW2GF14</accession>
<sequence>MKNQCLLHIGERAMRRMRAGIILAGLAIAILNNLGAGVEVSSKIDFDSDENDEILEKDSTFGANSKNPASPELILHAPKPSAFNWRGSELVKASEPRKRRIYPSHDNSVKEPKIINNIQVVVNSNDSISDSCEHGICNVSVSSKVDEKGNIVTEIHLSITTKAKPNVKIDDVPVISGFQGASKDKQPILHSINSPRSMHTQFHRDNIPQIQTDYRRHGEPWHGRIFQRPQIYWNYQLGDYGNIGFRSHNTWQRDRPIVDDKIEPPLSKTKPSDDINF</sequence>
<evidence type="ECO:0000256" key="1">
    <source>
        <dbReference type="SAM" id="MobiDB-lite"/>
    </source>
</evidence>
<dbReference type="EMBL" id="JADYXP020000004">
    <property type="protein sequence ID" value="KAL0126145.1"/>
    <property type="molecule type" value="Genomic_DNA"/>
</dbReference>
<comment type="caution">
    <text evidence="2">The sequence shown here is derived from an EMBL/GenBank/DDBJ whole genome shotgun (WGS) entry which is preliminary data.</text>
</comment>
<protein>
    <submittedName>
        <fullName evidence="2">Uncharacterized protein</fullName>
    </submittedName>
</protein>
<gene>
    <name evidence="2" type="ORF">PUN28_004933</name>
</gene>
<evidence type="ECO:0000313" key="2">
    <source>
        <dbReference type="EMBL" id="KAL0126145.1"/>
    </source>
</evidence>
<evidence type="ECO:0000313" key="3">
    <source>
        <dbReference type="Proteomes" id="UP001430953"/>
    </source>
</evidence>